<dbReference type="SUPFAM" id="SSF52540">
    <property type="entry name" value="P-loop containing nucleoside triphosphate hydrolases"/>
    <property type="match status" value="1"/>
</dbReference>
<feature type="compositionally biased region" description="Basic and acidic residues" evidence="3">
    <location>
        <begin position="524"/>
        <end position="539"/>
    </location>
</feature>
<feature type="region of interest" description="Disordered" evidence="3">
    <location>
        <begin position="461"/>
        <end position="584"/>
    </location>
</feature>
<dbReference type="Gene3D" id="3.40.50.300">
    <property type="entry name" value="P-loop containing nucleotide triphosphate hydrolases"/>
    <property type="match status" value="1"/>
</dbReference>
<dbReference type="CDD" id="cd06224">
    <property type="entry name" value="REM"/>
    <property type="match status" value="1"/>
</dbReference>
<dbReference type="CDD" id="cd00882">
    <property type="entry name" value="Ras_like_GTPase"/>
    <property type="match status" value="1"/>
</dbReference>
<dbReference type="STRING" id="743788.S8G1X3"/>
<dbReference type="Gene3D" id="1.20.870.10">
    <property type="entry name" value="Son of sevenless (SoS) protein Chain: S domain 1"/>
    <property type="match status" value="1"/>
</dbReference>
<feature type="region of interest" description="Disordered" evidence="3">
    <location>
        <begin position="1"/>
        <end position="184"/>
    </location>
</feature>
<dbReference type="EMBL" id="KE504127">
    <property type="protein sequence ID" value="EPT04310.1"/>
    <property type="molecule type" value="Genomic_DNA"/>
</dbReference>
<evidence type="ECO:0000256" key="2">
    <source>
        <dbReference type="PROSITE-ProRule" id="PRU00168"/>
    </source>
</evidence>
<dbReference type="InterPro" id="IPR036964">
    <property type="entry name" value="RASGEF_cat_dom_sf"/>
</dbReference>
<organism evidence="6 7">
    <name type="scientific">Fomitopsis schrenkii</name>
    <name type="common">Brown rot fungus</name>
    <dbReference type="NCBI Taxonomy" id="2126942"/>
    <lineage>
        <taxon>Eukaryota</taxon>
        <taxon>Fungi</taxon>
        <taxon>Dikarya</taxon>
        <taxon>Basidiomycota</taxon>
        <taxon>Agaricomycotina</taxon>
        <taxon>Agaricomycetes</taxon>
        <taxon>Polyporales</taxon>
        <taxon>Fomitopsis</taxon>
    </lineage>
</organism>
<dbReference type="InterPro" id="IPR000651">
    <property type="entry name" value="Ras-like_Gua-exchang_fac_N"/>
</dbReference>
<dbReference type="PROSITE" id="PS50009">
    <property type="entry name" value="RASGEF_CAT"/>
    <property type="match status" value="1"/>
</dbReference>
<dbReference type="Gene3D" id="1.10.840.10">
    <property type="entry name" value="Ras guanine-nucleotide exchange factors catalytic domain"/>
    <property type="match status" value="1"/>
</dbReference>
<evidence type="ECO:0000313" key="6">
    <source>
        <dbReference type="EMBL" id="EPT04310.1"/>
    </source>
</evidence>
<dbReference type="HOGENOM" id="CLU_005431_0_0_1"/>
<feature type="compositionally biased region" description="Low complexity" evidence="3">
    <location>
        <begin position="507"/>
        <end position="521"/>
    </location>
</feature>
<dbReference type="Pfam" id="PF00618">
    <property type="entry name" value="RasGEF_N"/>
    <property type="match status" value="1"/>
</dbReference>
<feature type="compositionally biased region" description="Polar residues" evidence="3">
    <location>
        <begin position="62"/>
        <end position="71"/>
    </location>
</feature>
<reference evidence="6 7" key="1">
    <citation type="journal article" date="2012" name="Science">
        <title>The Paleozoic origin of enzymatic lignin decomposition reconstructed from 31 fungal genomes.</title>
        <authorList>
            <person name="Floudas D."/>
            <person name="Binder M."/>
            <person name="Riley R."/>
            <person name="Barry K."/>
            <person name="Blanchette R.A."/>
            <person name="Henrissat B."/>
            <person name="Martinez A.T."/>
            <person name="Otillar R."/>
            <person name="Spatafora J.W."/>
            <person name="Yadav J.S."/>
            <person name="Aerts A."/>
            <person name="Benoit I."/>
            <person name="Boyd A."/>
            <person name="Carlson A."/>
            <person name="Copeland A."/>
            <person name="Coutinho P.M."/>
            <person name="de Vries R.P."/>
            <person name="Ferreira P."/>
            <person name="Findley K."/>
            <person name="Foster B."/>
            <person name="Gaskell J."/>
            <person name="Glotzer D."/>
            <person name="Gorecki P."/>
            <person name="Heitman J."/>
            <person name="Hesse C."/>
            <person name="Hori C."/>
            <person name="Igarashi K."/>
            <person name="Jurgens J.A."/>
            <person name="Kallen N."/>
            <person name="Kersten P."/>
            <person name="Kohler A."/>
            <person name="Kuees U."/>
            <person name="Kumar T.K.A."/>
            <person name="Kuo A."/>
            <person name="LaButti K."/>
            <person name="Larrondo L.F."/>
            <person name="Lindquist E."/>
            <person name="Ling A."/>
            <person name="Lombard V."/>
            <person name="Lucas S."/>
            <person name="Lundell T."/>
            <person name="Martin R."/>
            <person name="McLaughlin D.J."/>
            <person name="Morgenstern I."/>
            <person name="Morin E."/>
            <person name="Murat C."/>
            <person name="Nagy L.G."/>
            <person name="Nolan M."/>
            <person name="Ohm R.A."/>
            <person name="Patyshakuliyeva A."/>
            <person name="Rokas A."/>
            <person name="Ruiz-Duenas F.J."/>
            <person name="Sabat G."/>
            <person name="Salamov A."/>
            <person name="Samejima M."/>
            <person name="Schmutz J."/>
            <person name="Slot J.C."/>
            <person name="St John F."/>
            <person name="Stenlid J."/>
            <person name="Sun H."/>
            <person name="Sun S."/>
            <person name="Syed K."/>
            <person name="Tsang A."/>
            <person name="Wiebenga A."/>
            <person name="Young D."/>
            <person name="Pisabarro A."/>
            <person name="Eastwood D.C."/>
            <person name="Martin F."/>
            <person name="Cullen D."/>
            <person name="Grigoriev I.V."/>
            <person name="Hibbett D.S."/>
        </authorList>
    </citation>
    <scope>NUCLEOTIDE SEQUENCE</scope>
    <source>
        <strain evidence="7">FP-58527</strain>
    </source>
</reference>
<dbReference type="AlphaFoldDB" id="S8G1X3"/>
<dbReference type="GO" id="GO:0005886">
    <property type="term" value="C:plasma membrane"/>
    <property type="evidence" value="ECO:0007669"/>
    <property type="project" value="TreeGrafter"/>
</dbReference>
<proteinExistence type="predicted"/>
<dbReference type="SMART" id="SM00147">
    <property type="entry name" value="RasGEF"/>
    <property type="match status" value="1"/>
</dbReference>
<feature type="domain" description="N-terminal Ras-GEF" evidence="5">
    <location>
        <begin position="586"/>
        <end position="711"/>
    </location>
</feature>
<feature type="compositionally biased region" description="Basic and acidic residues" evidence="3">
    <location>
        <begin position="574"/>
        <end position="584"/>
    </location>
</feature>
<dbReference type="Proteomes" id="UP000015241">
    <property type="component" value="Unassembled WGS sequence"/>
</dbReference>
<feature type="domain" description="Ras-GEF" evidence="4">
    <location>
        <begin position="827"/>
        <end position="1057"/>
    </location>
</feature>
<dbReference type="GO" id="GO:0007265">
    <property type="term" value="P:Ras protein signal transduction"/>
    <property type="evidence" value="ECO:0007669"/>
    <property type="project" value="TreeGrafter"/>
</dbReference>
<evidence type="ECO:0000256" key="1">
    <source>
        <dbReference type="ARBA" id="ARBA00022658"/>
    </source>
</evidence>
<evidence type="ECO:0000259" key="5">
    <source>
        <dbReference type="PROSITE" id="PS50212"/>
    </source>
</evidence>
<dbReference type="InParanoid" id="S8G1X3"/>
<feature type="compositionally biased region" description="Polar residues" evidence="3">
    <location>
        <begin position="461"/>
        <end position="490"/>
    </location>
</feature>
<protein>
    <recommendedName>
        <fullName evidence="8">Ras GEF</fullName>
    </recommendedName>
</protein>
<dbReference type="PROSITE" id="PS50212">
    <property type="entry name" value="RASGEF_NTER"/>
    <property type="match status" value="1"/>
</dbReference>
<evidence type="ECO:0008006" key="8">
    <source>
        <dbReference type="Google" id="ProtNLM"/>
    </source>
</evidence>
<keyword evidence="7" id="KW-1185">Reference proteome</keyword>
<dbReference type="PANTHER" id="PTHR23113:SF348">
    <property type="entry name" value="GUANYL-NUCLEOTIDE EXCHANGE FACTOR RASGEF, PUTATIVE (AFU_ORTHOLOGUE AFUA_1G04700)-RELATED"/>
    <property type="match status" value="1"/>
</dbReference>
<name>S8G1X3_FOMSC</name>
<feature type="compositionally biased region" description="Low complexity" evidence="3">
    <location>
        <begin position="85"/>
        <end position="97"/>
    </location>
</feature>
<feature type="region of interest" description="Disordered" evidence="3">
    <location>
        <begin position="744"/>
        <end position="777"/>
    </location>
</feature>
<accession>S8G1X3</accession>
<dbReference type="Pfam" id="PF00617">
    <property type="entry name" value="RasGEF"/>
    <property type="match status" value="1"/>
</dbReference>
<dbReference type="OrthoDB" id="28357at2759"/>
<feature type="compositionally biased region" description="Polar residues" evidence="3">
    <location>
        <begin position="173"/>
        <end position="184"/>
    </location>
</feature>
<dbReference type="InterPro" id="IPR027417">
    <property type="entry name" value="P-loop_NTPase"/>
</dbReference>
<dbReference type="eggNOG" id="KOG3417">
    <property type="taxonomic scope" value="Eukaryota"/>
</dbReference>
<dbReference type="InterPro" id="IPR023578">
    <property type="entry name" value="Ras_GEF_dom_sf"/>
</dbReference>
<keyword evidence="1 2" id="KW-0344">Guanine-nucleotide releasing factor</keyword>
<dbReference type="InterPro" id="IPR008937">
    <property type="entry name" value="Ras-like_GEF"/>
</dbReference>
<dbReference type="InterPro" id="IPR001895">
    <property type="entry name" value="RASGEF_cat_dom"/>
</dbReference>
<evidence type="ECO:0000313" key="7">
    <source>
        <dbReference type="Proteomes" id="UP000015241"/>
    </source>
</evidence>
<gene>
    <name evidence="6" type="ORF">FOMPIDRAFT_1140806</name>
</gene>
<feature type="compositionally biased region" description="Polar residues" evidence="3">
    <location>
        <begin position="115"/>
        <end position="126"/>
    </location>
</feature>
<dbReference type="GO" id="GO:0005085">
    <property type="term" value="F:guanyl-nucleotide exchange factor activity"/>
    <property type="evidence" value="ECO:0007669"/>
    <property type="project" value="UniProtKB-KW"/>
</dbReference>
<feature type="compositionally biased region" description="Basic and acidic residues" evidence="3">
    <location>
        <begin position="127"/>
        <end position="149"/>
    </location>
</feature>
<dbReference type="SUPFAM" id="SSF48366">
    <property type="entry name" value="Ras GEF"/>
    <property type="match status" value="1"/>
</dbReference>
<sequence>MTAQTSHDSAVTPPMVDEDYYGAPSPTFSQPPSLRKSISVDSFVKARQQGMQPGIPPPTRATRGSTMSTNLALPPDTRQRVHTHSVPAPVDSSPSSSRMPLREREKTTVAPYPTPSRSRGNSVSTNADDREGPKFFDESDLERSEDLSRRARKSKTMSRQFMPPPGELGLPSRLQSMNSYPSIGTSHPPAPIMPVRSSSLSHPVVKQKQTMSVDTRIPSHPEHLQITIVVMGGADCGKSTVVQKGLKAYGLSEPVVATIPPEMGDGKPVTCFERTGKLTFTSNGPEYILKIVEVDTSKLDLSGTGCDSWVERPSVNGVVVCYDSSREETFKHTVEGFREFAFLKLPLIVMACKSDLEKRVDPTYATHALEEFDAGLVEVSVVTPAGKERVRYAFEWLLRAIYHELQAKVPGSARSERDGYRNPASPSVLGALTASEISRASSATPTAASVGGTQLVTSYSQTQPYRSQPVTQTETPPHSQPSSHMGTPSPSHAFRFPSPSVPPPSRTPTTPTSPSRARSTSDLISEHEKSKREEREQHSAGRNVALGSPIVRSKGSLNPIAGVNNSLDAGNAPDDSHDVSRDVSVKERAPPWMMLDELLDKLMFMAVSDDDPLFVSHFLLTYRRFSSPRSVLLAMQKRMRALEQPSGDPMFACYAQLRICLLLERWISTYPSDFAVPGTAGALRALIKSTLSKSYLLHYGAHFLPFLENIPNLWDRDASWAIKVDEDSDQSSLVSEDVDFAVDGSDSKSLPELPSRARSRNGSLPVPSQVLSTRDRKSSLPLAMTAKALGLGPSTLPSSVPENAHEMSPRQLLKRLQNMSEEVLKADFTQIAESITRIEARYFLRIEPRHWLQHVFTPGKKDPELDPIAQYNQVSNRLADWVVSLILCHDKPRKRATQIEKFVQVAEVLRVQHNYSALRAFVAGINSATFEGDLALEIFQTRTPDQWKRFQSYDHLLQSVRSHQKYRMALRNSKGACIPALEIHLSDLIRAHEGNPDYQDDPSKIHWAKFNMMARFIDVITQCQDGCRASEQFRDVEKLRLQEPWFLRWESEPMMSLEMQRSRITPPDTDGLYEPNRPHHQSRDAAAIRRIFFW</sequence>
<evidence type="ECO:0000256" key="3">
    <source>
        <dbReference type="SAM" id="MobiDB-lite"/>
    </source>
</evidence>
<evidence type="ECO:0000259" key="4">
    <source>
        <dbReference type="PROSITE" id="PS50009"/>
    </source>
</evidence>
<dbReference type="PANTHER" id="PTHR23113">
    <property type="entry name" value="GUANINE NUCLEOTIDE EXCHANGE FACTOR"/>
    <property type="match status" value="1"/>
</dbReference>